<reference evidence="3" key="1">
    <citation type="journal article" date="2019" name="ISME J.">
        <title>Evolution in action: habitat transition from sediment to the pelagial leads to genome streamlining in Methylophilaceae.</title>
        <authorList>
            <person name="Salcher M."/>
            <person name="Schaefle D."/>
            <person name="Kaspar M."/>
            <person name="Neuenschwander S.M."/>
            <person name="Ghai R."/>
        </authorList>
    </citation>
    <scope>NUCLEOTIDE SEQUENCE [LARGE SCALE GENOMIC DNA]</scope>
    <source>
        <strain evidence="3">MMS-M-51</strain>
    </source>
</reference>
<keyword evidence="1" id="KW-0472">Membrane</keyword>
<dbReference type="RefSeq" id="WP_140004319.1">
    <property type="nucleotide sequence ID" value="NZ_CP040946.1"/>
</dbReference>
<dbReference type="AlphaFoldDB" id="A0A5B8CUL8"/>
<dbReference type="KEGG" id="mmec:FIU01_10995"/>
<dbReference type="Proteomes" id="UP000311008">
    <property type="component" value="Chromosome"/>
</dbReference>
<gene>
    <name evidence="2" type="ORF">FIU01_10995</name>
</gene>
<name>A0A5B8CUL8_9PROT</name>
<proteinExistence type="predicted"/>
<keyword evidence="3" id="KW-1185">Reference proteome</keyword>
<organism evidence="2 3">
    <name type="scientific">Methylophilus medardicus</name>
    <dbReference type="NCBI Taxonomy" id="2588534"/>
    <lineage>
        <taxon>Bacteria</taxon>
        <taxon>Pseudomonadati</taxon>
        <taxon>Pseudomonadota</taxon>
        <taxon>Betaproteobacteria</taxon>
        <taxon>Nitrosomonadales</taxon>
        <taxon>Methylophilaceae</taxon>
        <taxon>Methylophilus</taxon>
    </lineage>
</organism>
<keyword evidence="1" id="KW-0812">Transmembrane</keyword>
<accession>A0A5B8CUL8</accession>
<sequence>MNTNKPANAATSVLSLIAITAGAVSAALVIMMIGFFMTVVSIGAAPQNNMHAHNYFSGAQARAGVMLANAATTHAKSGNQRTPALEQGDFMDALLREERMNASKAHADSRASAFTKARRIVANPMGMPFLSAKTPVIKT</sequence>
<dbReference type="OrthoDB" id="8538721at2"/>
<keyword evidence="1" id="KW-1133">Transmembrane helix</keyword>
<dbReference type="EMBL" id="CP040946">
    <property type="protein sequence ID" value="QDC44992.1"/>
    <property type="molecule type" value="Genomic_DNA"/>
</dbReference>
<protein>
    <submittedName>
        <fullName evidence="2">Uncharacterized protein</fullName>
    </submittedName>
</protein>
<evidence type="ECO:0000313" key="3">
    <source>
        <dbReference type="Proteomes" id="UP000311008"/>
    </source>
</evidence>
<evidence type="ECO:0000256" key="1">
    <source>
        <dbReference type="SAM" id="Phobius"/>
    </source>
</evidence>
<feature type="transmembrane region" description="Helical" evidence="1">
    <location>
        <begin position="12"/>
        <end position="40"/>
    </location>
</feature>
<evidence type="ECO:0000313" key="2">
    <source>
        <dbReference type="EMBL" id="QDC44992.1"/>
    </source>
</evidence>